<dbReference type="EMBL" id="JANURU010000014">
    <property type="protein sequence ID" value="MDL0147396.1"/>
    <property type="molecule type" value="Genomic_DNA"/>
</dbReference>
<sequence>MQQDGSYLSDDREFIYSLDTSSGAGLLRITSVCKKQALRL</sequence>
<name>A0ABT7I596_9BACT</name>
<organism evidence="1 2">
    <name type="scientific">Campylobacter felis</name>
    <dbReference type="NCBI Taxonomy" id="2974565"/>
    <lineage>
        <taxon>Bacteria</taxon>
        <taxon>Pseudomonadati</taxon>
        <taxon>Campylobacterota</taxon>
        <taxon>Epsilonproteobacteria</taxon>
        <taxon>Campylobacterales</taxon>
        <taxon>Campylobacteraceae</taxon>
        <taxon>Campylobacter</taxon>
    </lineage>
</organism>
<accession>A0ABT7I596</accession>
<comment type="caution">
    <text evidence="1">The sequence shown here is derived from an EMBL/GenBank/DDBJ whole genome shotgun (WGS) entry which is preliminary data.</text>
</comment>
<proteinExistence type="predicted"/>
<protein>
    <submittedName>
        <fullName evidence="1">Uncharacterized protein</fullName>
    </submittedName>
</protein>
<keyword evidence="2" id="KW-1185">Reference proteome</keyword>
<dbReference type="Proteomes" id="UP001176223">
    <property type="component" value="Unassembled WGS sequence"/>
</dbReference>
<gene>
    <name evidence="1" type="ORF">NYG95_07200</name>
</gene>
<evidence type="ECO:0000313" key="2">
    <source>
        <dbReference type="Proteomes" id="UP001176223"/>
    </source>
</evidence>
<reference evidence="1" key="1">
    <citation type="submission" date="2022-08" db="EMBL/GenBank/DDBJ databases">
        <authorList>
            <person name="Wang H."/>
        </authorList>
    </citation>
    <scope>NUCLEOTIDE SEQUENCE</scope>
    <source>
        <strain evidence="1">XJK33-1</strain>
    </source>
</reference>
<evidence type="ECO:0000313" key="1">
    <source>
        <dbReference type="EMBL" id="MDL0147396.1"/>
    </source>
</evidence>
<dbReference type="RefSeq" id="WP_270977661.1">
    <property type="nucleotide sequence ID" value="NZ_JANURS010000011.1"/>
</dbReference>
<reference evidence="1" key="2">
    <citation type="journal article" date="2023" name="Microorganisms">
        <title>Isolation and Genomic Characteristics of Cat-Borne Campylobacter felis sp. nov. and Sheep-Borne Campylobacter ovis sp. nov.</title>
        <authorList>
            <person name="Wang H."/>
            <person name="Li Y."/>
            <person name="Gu Y."/>
            <person name="Zhou G."/>
            <person name="Chen X."/>
            <person name="Zhang X."/>
            <person name="Shao Z."/>
            <person name="Zhang J."/>
            <person name="Zhang M."/>
        </authorList>
    </citation>
    <scope>NUCLEOTIDE SEQUENCE</scope>
    <source>
        <strain evidence="1">XJK33-1</strain>
    </source>
</reference>